<name>A0A1G2UZ78_9BACT</name>
<organism evidence="1 2">
    <name type="scientific">Candidatus Zambryskibacteria bacterium RIFOXYC1_FULL_39_10</name>
    <dbReference type="NCBI Taxonomy" id="1802779"/>
    <lineage>
        <taxon>Bacteria</taxon>
        <taxon>Candidatus Zambryskiibacteriota</taxon>
    </lineage>
</organism>
<dbReference type="Proteomes" id="UP000177697">
    <property type="component" value="Unassembled WGS sequence"/>
</dbReference>
<evidence type="ECO:0000313" key="2">
    <source>
        <dbReference type="Proteomes" id="UP000177697"/>
    </source>
</evidence>
<comment type="caution">
    <text evidence="1">The sequence shown here is derived from an EMBL/GenBank/DDBJ whole genome shotgun (WGS) entry which is preliminary data.</text>
</comment>
<reference evidence="1 2" key="1">
    <citation type="journal article" date="2016" name="Nat. Commun.">
        <title>Thousands of microbial genomes shed light on interconnected biogeochemical processes in an aquifer system.</title>
        <authorList>
            <person name="Anantharaman K."/>
            <person name="Brown C.T."/>
            <person name="Hug L.A."/>
            <person name="Sharon I."/>
            <person name="Castelle C.J."/>
            <person name="Probst A.J."/>
            <person name="Thomas B.C."/>
            <person name="Singh A."/>
            <person name="Wilkins M.J."/>
            <person name="Karaoz U."/>
            <person name="Brodie E.L."/>
            <person name="Williams K.H."/>
            <person name="Hubbard S.S."/>
            <person name="Banfield J.F."/>
        </authorList>
    </citation>
    <scope>NUCLEOTIDE SEQUENCE [LARGE SCALE GENOMIC DNA]</scope>
</reference>
<dbReference type="AlphaFoldDB" id="A0A1G2UZ78"/>
<protein>
    <submittedName>
        <fullName evidence="1">Uncharacterized protein</fullName>
    </submittedName>
</protein>
<gene>
    <name evidence="1" type="ORF">A2431_00455</name>
</gene>
<sequence length="203" mass="23337">MKTTRIPVNTERLAAEQPDMLSWVMGGAPHKIEEQEAQGQQSFVKSETLPTNMGRWCDYNTKTILETAGVKFVCEVPDDPMFQIVELPTGWRKIPTDHSMWSKLVDDKSRVRARIFYKAAFYDRSANLSLSCRYQVSFDYGRSEKEGVGVTNITDGGKVIFSTEPIPVNREKSWRTSEQTNKLAVEWLDKNYPDWKNPGAYWD</sequence>
<accession>A0A1G2UZ78</accession>
<proteinExistence type="predicted"/>
<dbReference type="EMBL" id="MHWW01000017">
    <property type="protein sequence ID" value="OHB14666.1"/>
    <property type="molecule type" value="Genomic_DNA"/>
</dbReference>
<evidence type="ECO:0000313" key="1">
    <source>
        <dbReference type="EMBL" id="OHB14666.1"/>
    </source>
</evidence>